<evidence type="ECO:0000313" key="3">
    <source>
        <dbReference type="Proteomes" id="UP000591131"/>
    </source>
</evidence>
<name>A0A7J6KPL2_PERCH</name>
<keyword evidence="3" id="KW-1185">Reference proteome</keyword>
<reference evidence="2 3" key="1">
    <citation type="submission" date="2020-04" db="EMBL/GenBank/DDBJ databases">
        <title>Perkinsus chesapeaki whole genome sequence.</title>
        <authorList>
            <person name="Bogema D.R."/>
        </authorList>
    </citation>
    <scope>NUCLEOTIDE SEQUENCE [LARGE SCALE GENOMIC DNA]</scope>
    <source>
        <strain evidence="2">ATCC PRA-425</strain>
    </source>
</reference>
<feature type="domain" description="Integrase catalytic" evidence="1">
    <location>
        <begin position="301"/>
        <end position="400"/>
    </location>
</feature>
<dbReference type="InterPro" id="IPR050951">
    <property type="entry name" value="Retrovirus_Pol_polyprotein"/>
</dbReference>
<feature type="non-terminal residue" evidence="2">
    <location>
        <position position="1"/>
    </location>
</feature>
<dbReference type="GO" id="GO:0003676">
    <property type="term" value="F:nucleic acid binding"/>
    <property type="evidence" value="ECO:0007669"/>
    <property type="project" value="InterPro"/>
</dbReference>
<dbReference type="EMBL" id="JAAPAO010001928">
    <property type="protein sequence ID" value="KAF4648549.1"/>
    <property type="molecule type" value="Genomic_DNA"/>
</dbReference>
<dbReference type="InterPro" id="IPR036397">
    <property type="entry name" value="RNaseH_sf"/>
</dbReference>
<dbReference type="GO" id="GO:0015074">
    <property type="term" value="P:DNA integration"/>
    <property type="evidence" value="ECO:0007669"/>
    <property type="project" value="InterPro"/>
</dbReference>
<protein>
    <recommendedName>
        <fullName evidence="1">Integrase catalytic domain-containing protein</fullName>
    </recommendedName>
</protein>
<comment type="caution">
    <text evidence="2">The sequence shown here is derived from an EMBL/GenBank/DDBJ whole genome shotgun (WGS) entry which is preliminary data.</text>
</comment>
<dbReference type="InterPro" id="IPR001584">
    <property type="entry name" value="Integrase_cat-core"/>
</dbReference>
<organism evidence="2 3">
    <name type="scientific">Perkinsus chesapeaki</name>
    <name type="common">Clam parasite</name>
    <name type="synonym">Perkinsus andrewsi</name>
    <dbReference type="NCBI Taxonomy" id="330153"/>
    <lineage>
        <taxon>Eukaryota</taxon>
        <taxon>Sar</taxon>
        <taxon>Alveolata</taxon>
        <taxon>Perkinsozoa</taxon>
        <taxon>Perkinsea</taxon>
        <taxon>Perkinsida</taxon>
        <taxon>Perkinsidae</taxon>
        <taxon>Perkinsus</taxon>
    </lineage>
</organism>
<sequence>LKRLTCVKLNNDPIPGWDSEVTPFVARACAKLQALLDTSGDPVRGVWQYDADSTWTLYTDASKYAYGAVLVVGDIYVEDFTKLRRFGDHRHINLAELDALIYGVKLVCNYKASLHLSRSLNLTVKCDNFTVVSWLKRQEERHWRQVHGLNSAIVEGRIRTLHDTCKAWDIVLSIDFVSSPDNLADPLSRIPLFTVPPQFQQLIETDLIAAIIPSPPLDTQRDIFGRLLLQDTTQVQPLLESLHEHEGVKALDARASQLVRVPKLRHLCTQHVANCQHCALGRVTQSAPSSLTVSYGQVETRSSQPWELVHMDICGPYKDDMFYIVTLIDNWTSFLITRVVRYLPSTPDCLAVFRSVYDTFNTVPERFCSDAGTQFTSTEFTAELNRVNCVSTASPAYSSW</sequence>
<gene>
    <name evidence="2" type="ORF">FOL47_003081</name>
</gene>
<dbReference type="PROSITE" id="PS50994">
    <property type="entry name" value="INTEGRASE"/>
    <property type="match status" value="1"/>
</dbReference>
<dbReference type="PANTHER" id="PTHR37984">
    <property type="entry name" value="PROTEIN CBG26694"/>
    <property type="match status" value="1"/>
</dbReference>
<dbReference type="Proteomes" id="UP000591131">
    <property type="component" value="Unassembled WGS sequence"/>
</dbReference>
<dbReference type="AlphaFoldDB" id="A0A7J6KPL2"/>
<accession>A0A7J6KPL2</accession>
<evidence type="ECO:0000259" key="1">
    <source>
        <dbReference type="PROSITE" id="PS50994"/>
    </source>
</evidence>
<dbReference type="OrthoDB" id="6082665at2759"/>
<proteinExistence type="predicted"/>
<dbReference type="SUPFAM" id="SSF53098">
    <property type="entry name" value="Ribonuclease H-like"/>
    <property type="match status" value="2"/>
</dbReference>
<dbReference type="InterPro" id="IPR012337">
    <property type="entry name" value="RNaseH-like_sf"/>
</dbReference>
<dbReference type="PANTHER" id="PTHR37984:SF5">
    <property type="entry name" value="PROTEIN NYNRIN-LIKE"/>
    <property type="match status" value="1"/>
</dbReference>
<dbReference type="Gene3D" id="3.30.420.10">
    <property type="entry name" value="Ribonuclease H-like superfamily/Ribonuclease H"/>
    <property type="match status" value="1"/>
</dbReference>
<feature type="non-terminal residue" evidence="2">
    <location>
        <position position="400"/>
    </location>
</feature>
<evidence type="ECO:0000313" key="2">
    <source>
        <dbReference type="EMBL" id="KAF4648549.1"/>
    </source>
</evidence>